<feature type="compositionally biased region" description="Basic and acidic residues" evidence="1">
    <location>
        <begin position="45"/>
        <end position="58"/>
    </location>
</feature>
<gene>
    <name evidence="2" type="ORF">QYE76_061789</name>
</gene>
<comment type="caution">
    <text evidence="2">The sequence shown here is derived from an EMBL/GenBank/DDBJ whole genome shotgun (WGS) entry which is preliminary data.</text>
</comment>
<evidence type="ECO:0000313" key="2">
    <source>
        <dbReference type="EMBL" id="KAK1643984.1"/>
    </source>
</evidence>
<feature type="region of interest" description="Disordered" evidence="1">
    <location>
        <begin position="101"/>
        <end position="156"/>
    </location>
</feature>
<feature type="region of interest" description="Disordered" evidence="1">
    <location>
        <begin position="257"/>
        <end position="339"/>
    </location>
</feature>
<feature type="compositionally biased region" description="Basic and acidic residues" evidence="1">
    <location>
        <begin position="105"/>
        <end position="120"/>
    </location>
</feature>
<feature type="compositionally biased region" description="Basic and acidic residues" evidence="1">
    <location>
        <begin position="145"/>
        <end position="155"/>
    </location>
</feature>
<evidence type="ECO:0000256" key="1">
    <source>
        <dbReference type="SAM" id="MobiDB-lite"/>
    </source>
</evidence>
<accession>A0AAD8W7J1</accession>
<evidence type="ECO:0000313" key="3">
    <source>
        <dbReference type="Proteomes" id="UP001231189"/>
    </source>
</evidence>
<dbReference type="EMBL" id="JAUUTY010000004">
    <property type="protein sequence ID" value="KAK1643984.1"/>
    <property type="molecule type" value="Genomic_DNA"/>
</dbReference>
<keyword evidence="3" id="KW-1185">Reference proteome</keyword>
<feature type="compositionally biased region" description="Acidic residues" evidence="1">
    <location>
        <begin position="296"/>
        <end position="305"/>
    </location>
</feature>
<dbReference type="AlphaFoldDB" id="A0AAD8W7J1"/>
<reference evidence="2" key="1">
    <citation type="submission" date="2023-07" db="EMBL/GenBank/DDBJ databases">
        <title>A chromosome-level genome assembly of Lolium multiflorum.</title>
        <authorList>
            <person name="Chen Y."/>
            <person name="Copetti D."/>
            <person name="Kolliker R."/>
            <person name="Studer B."/>
        </authorList>
    </citation>
    <scope>NUCLEOTIDE SEQUENCE</scope>
    <source>
        <strain evidence="2">02402/16</strain>
        <tissue evidence="2">Leaf</tissue>
    </source>
</reference>
<name>A0AAD8W7J1_LOLMU</name>
<proteinExistence type="predicted"/>
<feature type="region of interest" description="Disordered" evidence="1">
    <location>
        <begin position="39"/>
        <end position="63"/>
    </location>
</feature>
<dbReference type="Proteomes" id="UP001231189">
    <property type="component" value="Unassembled WGS sequence"/>
</dbReference>
<protein>
    <submittedName>
        <fullName evidence="2">Uncharacterized protein</fullName>
    </submittedName>
</protein>
<organism evidence="2 3">
    <name type="scientific">Lolium multiflorum</name>
    <name type="common">Italian ryegrass</name>
    <name type="synonym">Lolium perenne subsp. multiflorum</name>
    <dbReference type="NCBI Taxonomy" id="4521"/>
    <lineage>
        <taxon>Eukaryota</taxon>
        <taxon>Viridiplantae</taxon>
        <taxon>Streptophyta</taxon>
        <taxon>Embryophyta</taxon>
        <taxon>Tracheophyta</taxon>
        <taxon>Spermatophyta</taxon>
        <taxon>Magnoliopsida</taxon>
        <taxon>Liliopsida</taxon>
        <taxon>Poales</taxon>
        <taxon>Poaceae</taxon>
        <taxon>BOP clade</taxon>
        <taxon>Pooideae</taxon>
        <taxon>Poodae</taxon>
        <taxon>Poeae</taxon>
        <taxon>Poeae Chloroplast Group 2 (Poeae type)</taxon>
        <taxon>Loliodinae</taxon>
        <taxon>Loliinae</taxon>
        <taxon>Lolium</taxon>
    </lineage>
</organism>
<sequence>MESNLIFAYPRAEERLRREHRDEQLWNIRIRSPYPRKLLRRDKNKGKDSMYTGRDKYRNPSPPARTRVLLHHLADGVHWNATHGPGGINIRDNIVPRGTRAPQWNEEREPEPAEPNEERSLSPAETGTRQHAAMAKVATEPEPTSEGRGESEGENKSLYLADPNCTWLNDLEENPIFVGLTGSLQEALQGTYKRPSTASDPQCLHPWLAKRGLLRRKLTCLVNENKLTLDAMISIALTLPPMTTQVENLSATAIPRIKKRRTVMSRQQQQAEEPPDDQKGGGSDMVAMTFQRGGQEAEEAADVEAEQAGASSALTRSPQPDPAPPKRTPLSEPRRSGQESALRILNATVPAVPQYVKWSEKACTFDRSDHPAVIPKECYALVVSPRIDGYDFSKCLMDGGATNIMYLETRED</sequence>